<gene>
    <name evidence="2" type="ORF">BN869_000005615_1</name>
</gene>
<dbReference type="Gene3D" id="3.20.20.80">
    <property type="entry name" value="Glycosidases"/>
    <property type="match status" value="1"/>
</dbReference>
<keyword evidence="1" id="KW-0732">Signal</keyword>
<evidence type="ECO:0000313" key="2">
    <source>
        <dbReference type="EMBL" id="CEO49558.1"/>
    </source>
</evidence>
<proteinExistence type="predicted"/>
<name>A0A0B7JWW6_BIOOC</name>
<dbReference type="CDD" id="cd11577">
    <property type="entry name" value="GH71"/>
    <property type="match status" value="1"/>
</dbReference>
<accession>A0A0B7JWW6</accession>
<dbReference type="GO" id="GO:0051118">
    <property type="term" value="F:glucan endo-1,3-alpha-glucosidase activity"/>
    <property type="evidence" value="ECO:0007669"/>
    <property type="project" value="InterPro"/>
</dbReference>
<reference evidence="2" key="1">
    <citation type="submission" date="2015-01" db="EMBL/GenBank/DDBJ databases">
        <authorList>
            <person name="Durling Mikael"/>
        </authorList>
    </citation>
    <scope>NUCLEOTIDE SEQUENCE</scope>
</reference>
<dbReference type="EMBL" id="CDPU01000015">
    <property type="protein sequence ID" value="CEO49558.1"/>
    <property type="molecule type" value="Genomic_DNA"/>
</dbReference>
<evidence type="ECO:0008006" key="3">
    <source>
        <dbReference type="Google" id="ProtNLM"/>
    </source>
</evidence>
<dbReference type="AlphaFoldDB" id="A0A0B7JWW6"/>
<protein>
    <recommendedName>
        <fullName evidence="3">Glycoside hydrolase family 71 protein</fullName>
    </recommendedName>
</protein>
<dbReference type="InterPro" id="IPR005197">
    <property type="entry name" value="Glyco_hydro_71"/>
</dbReference>
<feature type="chain" id="PRO_5002134200" description="Glycoside hydrolase family 71 protein" evidence="1">
    <location>
        <begin position="20"/>
        <end position="439"/>
    </location>
</feature>
<sequence length="439" mass="47153">MLLKSVAVAFAAFTGLASAMPTDVTVQPASTLQTRANVPRSVFAHYMLGLTSGQSYEEWQTEINDAKGSGIDGFALNAGPDDAWNADQLANAFNAADAAGFKLFISFDMGDQYNWSVDQVTSWINSWKGRSSYFNVDGLPFVSTFGGPGWADNWAAVRSGTGGIFLVPEWASIGPAGVANQLDKIDGAFSWNAWPQANGQIMFPSEDRDYQQVLGDKAYMMGVSPYFYVDLPNWGKNWYSSSDSLWFDRLKMTQEVMPSLIQIITWNDYSESSYLKAPVAHQIVSGAEAYVNGHDHTALRFVLPYFINSYKAGTTDGINIDSEGAVVWYRTTPKSVCGDGGTVWGQGGSQSATLGTEDVVSVIALRNDAGTVDITVGGVTTTASAINQIGKAYHYKVPLNGRTGDVTVSFNGLSATGPSITDACPSTGNVNFNAVSFQV</sequence>
<evidence type="ECO:0000256" key="1">
    <source>
        <dbReference type="SAM" id="SignalP"/>
    </source>
</evidence>
<feature type="signal peptide" evidence="1">
    <location>
        <begin position="1"/>
        <end position="19"/>
    </location>
</feature>
<dbReference type="Pfam" id="PF03659">
    <property type="entry name" value="Glyco_hydro_71"/>
    <property type="match status" value="1"/>
</dbReference>
<organism evidence="2">
    <name type="scientific">Bionectria ochroleuca</name>
    <name type="common">Gliocladium roseum</name>
    <dbReference type="NCBI Taxonomy" id="29856"/>
    <lineage>
        <taxon>Eukaryota</taxon>
        <taxon>Fungi</taxon>
        <taxon>Dikarya</taxon>
        <taxon>Ascomycota</taxon>
        <taxon>Pezizomycotina</taxon>
        <taxon>Sordariomycetes</taxon>
        <taxon>Hypocreomycetidae</taxon>
        <taxon>Hypocreales</taxon>
        <taxon>Bionectriaceae</taxon>
        <taxon>Clonostachys</taxon>
    </lineage>
</organism>